<dbReference type="Pfam" id="PF03635">
    <property type="entry name" value="Vps35"/>
    <property type="match status" value="1"/>
</dbReference>
<evidence type="ECO:0000256" key="3">
    <source>
        <dbReference type="ARBA" id="ARBA00022448"/>
    </source>
</evidence>
<evidence type="ECO:0000256" key="1">
    <source>
        <dbReference type="ARBA" id="ARBA00004170"/>
    </source>
</evidence>
<evidence type="ECO:0000313" key="8">
    <source>
        <dbReference type="Proteomes" id="UP000009168"/>
    </source>
</evidence>
<protein>
    <recommendedName>
        <fullName evidence="6">Vacuolar protein sorting-associated protein 35</fullName>
    </recommendedName>
</protein>
<evidence type="ECO:0000256" key="4">
    <source>
        <dbReference type="ARBA" id="ARBA00022927"/>
    </source>
</evidence>
<dbReference type="GO" id="GO:0030906">
    <property type="term" value="C:retromer, cargo-selective complex"/>
    <property type="evidence" value="ECO:0007669"/>
    <property type="project" value="InterPro"/>
</dbReference>
<sequence length="774" mass="90809">MQEDVDQERLLDQARQKVKEQAYFMKKALDQVNLRDGLRHASTMLEELGVREQVQLNPKNYYIVFMQIFDELRTLEQYFKEEYRRGRKMMDLYESVQHATKLIPRLYLLITVGSVYIQTHEVGAKEILLDLLEMIKAVQHPTRGLFLRYYFLKMCKDRLPDKDSEYFGEGGDVDDCINIITRNLNEMNKLWIRMSGKSRDKPRREKERVDLKITVGENIHRLSSLEGVNSEIYQTTVLPKLLDLIVSSKDAISQNYLIDCVISCFPDEYHLITLHDILGVCTTQLEPKVDIKSIFISLMDRLAEYALRSEDVQATFNSDNHIYSMFKNNIDNLVERSSSTEFKNVLDLMVAFLKFSLRCYSSNGDYVNQILKSCVKICEKQHEQDFQDDCLKNIVKFLTMPLETMSLTILTMDEYPNLMKYLPFSKRRQVAQKITQAVVSLKRNINDQKIAEQLVLFIHPLLVTEKDYIEVSQNDFEEEQNLVCKMLHLVHHDDAQEYWNILRLFFDNFQKGEIKRQKFTYPTMFYALAKFTRSVYEKNQQNEVLNYNNIFEIMKQLIETLAQEYHSLALKLYIQFILIINEFDHEKTLDEFTYDIATTALTIYQDDLGDADIKLQAIQVISGALNKVSCLSEENYDTLSSNTTQYSAKLLKKQDQVLSILNCTHLFHGELIKDEESVKKCLKKAIKIAQTLLKTQNKSINLYIYILNRYFVFWNYVQFDAAEVQELINIINEKIGTLEKSAETDALQKYWRNTVQYIKSKQEQNIAGFAELHV</sequence>
<dbReference type="Proteomes" id="UP000009168">
    <property type="component" value="Unassembled WGS sequence"/>
</dbReference>
<dbReference type="SUPFAM" id="SSF48371">
    <property type="entry name" value="ARM repeat"/>
    <property type="match status" value="1"/>
</dbReference>
<evidence type="ECO:0000313" key="7">
    <source>
        <dbReference type="EMBL" id="EAR92899.2"/>
    </source>
</evidence>
<name>I7LUE5_TETTS</name>
<organism evidence="7 8">
    <name type="scientific">Tetrahymena thermophila (strain SB210)</name>
    <dbReference type="NCBI Taxonomy" id="312017"/>
    <lineage>
        <taxon>Eukaryota</taxon>
        <taxon>Sar</taxon>
        <taxon>Alveolata</taxon>
        <taxon>Ciliophora</taxon>
        <taxon>Intramacronucleata</taxon>
        <taxon>Oligohymenophorea</taxon>
        <taxon>Hymenostomatida</taxon>
        <taxon>Tetrahymenina</taxon>
        <taxon>Tetrahymenidae</taxon>
        <taxon>Tetrahymena</taxon>
    </lineage>
</organism>
<keyword evidence="4 6" id="KW-0653">Protein transport</keyword>
<dbReference type="PANTHER" id="PTHR11099">
    <property type="entry name" value="VACUOLAR SORTING PROTEIN 35"/>
    <property type="match status" value="1"/>
</dbReference>
<dbReference type="STRING" id="312017.I7LUE5"/>
<accession>I7LUE5</accession>
<comment type="similarity">
    <text evidence="2 6">Belongs to the VPS35 family.</text>
</comment>
<dbReference type="FunCoup" id="I7LUE5">
    <property type="interactions" value="684"/>
</dbReference>
<dbReference type="GO" id="GO:0005829">
    <property type="term" value="C:cytosol"/>
    <property type="evidence" value="ECO:0007669"/>
    <property type="project" value="GOC"/>
</dbReference>
<dbReference type="PANTHER" id="PTHR11099:SF0">
    <property type="entry name" value="VACUOLAR PROTEIN SORTING-ASSOCIATED PROTEIN 35"/>
    <property type="match status" value="1"/>
</dbReference>
<dbReference type="GO" id="GO:0005770">
    <property type="term" value="C:late endosome"/>
    <property type="evidence" value="ECO:0007669"/>
    <property type="project" value="TreeGrafter"/>
</dbReference>
<evidence type="ECO:0000256" key="6">
    <source>
        <dbReference type="PIRNR" id="PIRNR009375"/>
    </source>
</evidence>
<dbReference type="Gene3D" id="1.25.40.660">
    <property type="entry name" value="Vacuolar protein sorting-associated protein 35, helical subcomplex Vps35-C"/>
    <property type="match status" value="1"/>
</dbReference>
<comment type="function">
    <text evidence="6">Plays a role in vesicular protein sorting.</text>
</comment>
<comment type="subcellular location">
    <subcellularLocation>
        <location evidence="1">Membrane</location>
        <topology evidence="1">Peripheral membrane protein</topology>
    </subcellularLocation>
</comment>
<keyword evidence="8" id="KW-1185">Reference proteome</keyword>
<proteinExistence type="inferred from homology"/>
<dbReference type="EMBL" id="GG662740">
    <property type="protein sequence ID" value="EAR92899.2"/>
    <property type="molecule type" value="Genomic_DNA"/>
</dbReference>
<dbReference type="KEGG" id="tet:TTHERM_00295120"/>
<dbReference type="InterPro" id="IPR042491">
    <property type="entry name" value="Vps35_C"/>
</dbReference>
<dbReference type="InterPro" id="IPR005378">
    <property type="entry name" value="Vps35"/>
</dbReference>
<dbReference type="InterPro" id="IPR016024">
    <property type="entry name" value="ARM-type_fold"/>
</dbReference>
<gene>
    <name evidence="7" type="ORF">TTHERM_00295120</name>
</gene>
<dbReference type="PIRSF" id="PIRSF009375">
    <property type="entry name" value="Retromer_Vps35"/>
    <property type="match status" value="1"/>
</dbReference>
<keyword evidence="3 6" id="KW-0813">Transport</keyword>
<dbReference type="GeneID" id="7829474"/>
<dbReference type="InParanoid" id="I7LUE5"/>
<evidence type="ECO:0000256" key="2">
    <source>
        <dbReference type="ARBA" id="ARBA00006536"/>
    </source>
</evidence>
<dbReference type="OrthoDB" id="308183at2759"/>
<dbReference type="eggNOG" id="KOG1107">
    <property type="taxonomic scope" value="Eukaryota"/>
</dbReference>
<evidence type="ECO:0000256" key="5">
    <source>
        <dbReference type="ARBA" id="ARBA00023136"/>
    </source>
</evidence>
<keyword evidence="5" id="KW-0472">Membrane</keyword>
<dbReference type="GO" id="GO:0042147">
    <property type="term" value="P:retrograde transport, endosome to Golgi"/>
    <property type="evidence" value="ECO:0007669"/>
    <property type="project" value="InterPro"/>
</dbReference>
<dbReference type="RefSeq" id="XP_001013144.2">
    <property type="nucleotide sequence ID" value="XM_001013144.3"/>
</dbReference>
<reference evidence="8" key="1">
    <citation type="journal article" date="2006" name="PLoS Biol.">
        <title>Macronuclear genome sequence of the ciliate Tetrahymena thermophila, a model eukaryote.</title>
        <authorList>
            <person name="Eisen J.A."/>
            <person name="Coyne R.S."/>
            <person name="Wu M."/>
            <person name="Wu D."/>
            <person name="Thiagarajan M."/>
            <person name="Wortman J.R."/>
            <person name="Badger J.H."/>
            <person name="Ren Q."/>
            <person name="Amedeo P."/>
            <person name="Jones K.M."/>
            <person name="Tallon L.J."/>
            <person name="Delcher A.L."/>
            <person name="Salzberg S.L."/>
            <person name="Silva J.C."/>
            <person name="Haas B.J."/>
            <person name="Majoros W.H."/>
            <person name="Farzad M."/>
            <person name="Carlton J.M."/>
            <person name="Smith R.K. Jr."/>
            <person name="Garg J."/>
            <person name="Pearlman R.E."/>
            <person name="Karrer K.M."/>
            <person name="Sun L."/>
            <person name="Manning G."/>
            <person name="Elde N.C."/>
            <person name="Turkewitz A.P."/>
            <person name="Asai D.J."/>
            <person name="Wilkes D.E."/>
            <person name="Wang Y."/>
            <person name="Cai H."/>
            <person name="Collins K."/>
            <person name="Stewart B.A."/>
            <person name="Lee S.R."/>
            <person name="Wilamowska K."/>
            <person name="Weinberg Z."/>
            <person name="Ruzzo W.L."/>
            <person name="Wloga D."/>
            <person name="Gaertig J."/>
            <person name="Frankel J."/>
            <person name="Tsao C.-C."/>
            <person name="Gorovsky M.A."/>
            <person name="Keeling P.J."/>
            <person name="Waller R.F."/>
            <person name="Patron N.J."/>
            <person name="Cherry J.M."/>
            <person name="Stover N.A."/>
            <person name="Krieger C.J."/>
            <person name="del Toro C."/>
            <person name="Ryder H.F."/>
            <person name="Williamson S.C."/>
            <person name="Barbeau R.A."/>
            <person name="Hamilton E.P."/>
            <person name="Orias E."/>
        </authorList>
    </citation>
    <scope>NUCLEOTIDE SEQUENCE [LARGE SCALE GENOMIC DNA]</scope>
    <source>
        <strain evidence="8">SB210</strain>
    </source>
</reference>
<dbReference type="AlphaFoldDB" id="I7LUE5"/>
<dbReference type="GO" id="GO:0006886">
    <property type="term" value="P:intracellular protein transport"/>
    <property type="evidence" value="ECO:0007669"/>
    <property type="project" value="TreeGrafter"/>
</dbReference>